<dbReference type="GO" id="GO:0003677">
    <property type="term" value="F:DNA binding"/>
    <property type="evidence" value="ECO:0007669"/>
    <property type="project" value="UniProtKB-UniRule"/>
</dbReference>
<dbReference type="InterPro" id="IPR016032">
    <property type="entry name" value="Sig_transdc_resp-reg_C-effctor"/>
</dbReference>
<dbReference type="Proteomes" id="UP000266385">
    <property type="component" value="Unassembled WGS sequence"/>
</dbReference>
<proteinExistence type="predicted"/>
<dbReference type="GO" id="GO:0006355">
    <property type="term" value="P:regulation of DNA-templated transcription"/>
    <property type="evidence" value="ECO:0007669"/>
    <property type="project" value="InterPro"/>
</dbReference>
<protein>
    <recommendedName>
        <fullName evidence="3">OmpR/PhoB-type domain-containing protein</fullName>
    </recommendedName>
</protein>
<dbReference type="Pfam" id="PF00486">
    <property type="entry name" value="Trans_reg_C"/>
    <property type="match status" value="1"/>
</dbReference>
<dbReference type="Gene3D" id="1.10.10.10">
    <property type="entry name" value="Winged helix-like DNA-binding domain superfamily/Winged helix DNA-binding domain"/>
    <property type="match status" value="1"/>
</dbReference>
<sequence length="553" mass="61209">MEKVLTINENFDRSLSFDRLMIKSCLVEPAALKIQSQYGVCTVEPKVMAMLQVLAERPQETWTRAELIERIWPQSDGGDESLTRLAYLLRKAFADTHQVHDLVKTVPKQGYYLSATVDREAVSQAGEIPGAARPAVMPSRAQDLSPFSLCVLPVTEIGDTKAYTLLCDGITRDLSALLSRSSALEVAAPSSTAYLAANRVAFSKIAQALNVRYLVNSTFSVFEDEITIRVELVDSVSERLVWSKKYTAGMKRFYALQDEIVLDISTAVASKVKASHRTDEFSFREFSLGAYERVQQAKNLRANYGPATARQIEALLVDALAIEPDNPLIKAELAVQLSQNVVSKWTDDEDATRALANRLVAEALAAQPNDPDVLAAAGIVSTMFHDPDTAIGYLDRVIRLDPISAHAAAVLGWQQCLRHADPTGLEKIRTSEMRAPHHPRFGLWATYRCTAHLFMLDYEAAEPACRDAIIRTPNYYQPRCSLAWALCGLGQYVDAKAAIDEAKSFGDEDIAIRFVDEMRKWSSNSPHAEEISRVLDKLLDLSASEPGVTLLRA</sequence>
<feature type="DNA-binding region" description="OmpR/PhoB-type" evidence="2">
    <location>
        <begin position="2"/>
        <end position="115"/>
    </location>
</feature>
<dbReference type="SUPFAM" id="SSF48452">
    <property type="entry name" value="TPR-like"/>
    <property type="match status" value="1"/>
</dbReference>
<name>A0A399R745_9PROT</name>
<dbReference type="Gene3D" id="1.25.40.10">
    <property type="entry name" value="Tetratricopeptide repeat domain"/>
    <property type="match status" value="1"/>
</dbReference>
<dbReference type="InterPro" id="IPR001867">
    <property type="entry name" value="OmpR/PhoB-type_DNA-bd"/>
</dbReference>
<organism evidence="4 5">
    <name type="scientific">Henriciella mobilis</name>
    <dbReference type="NCBI Taxonomy" id="2305467"/>
    <lineage>
        <taxon>Bacteria</taxon>
        <taxon>Pseudomonadati</taxon>
        <taxon>Pseudomonadota</taxon>
        <taxon>Alphaproteobacteria</taxon>
        <taxon>Hyphomonadales</taxon>
        <taxon>Hyphomonadaceae</taxon>
        <taxon>Henriciella</taxon>
    </lineage>
</organism>
<dbReference type="CDD" id="cd00383">
    <property type="entry name" value="trans_reg_C"/>
    <property type="match status" value="1"/>
</dbReference>
<dbReference type="AlphaFoldDB" id="A0A399R745"/>
<evidence type="ECO:0000313" key="5">
    <source>
        <dbReference type="Proteomes" id="UP000266385"/>
    </source>
</evidence>
<dbReference type="SUPFAM" id="SSF46894">
    <property type="entry name" value="C-terminal effector domain of the bipartite response regulators"/>
    <property type="match status" value="1"/>
</dbReference>
<reference evidence="4 5" key="1">
    <citation type="submission" date="2018-08" db="EMBL/GenBank/DDBJ databases">
        <title>Henriciella mobilis sp. nov., isolated from seawater.</title>
        <authorList>
            <person name="Cheng H."/>
            <person name="Wu Y.-H."/>
            <person name="Xu X.-W."/>
            <person name="Guo L.-L."/>
        </authorList>
    </citation>
    <scope>NUCLEOTIDE SEQUENCE [LARGE SCALE GENOMIC DNA]</scope>
    <source>
        <strain evidence="4 5">JN25</strain>
    </source>
</reference>
<evidence type="ECO:0000256" key="1">
    <source>
        <dbReference type="ARBA" id="ARBA00023125"/>
    </source>
</evidence>
<accession>A0A399R745</accession>
<dbReference type="InterPro" id="IPR011990">
    <property type="entry name" value="TPR-like_helical_dom_sf"/>
</dbReference>
<dbReference type="GO" id="GO:0000160">
    <property type="term" value="P:phosphorelay signal transduction system"/>
    <property type="evidence" value="ECO:0007669"/>
    <property type="project" value="InterPro"/>
</dbReference>
<comment type="caution">
    <text evidence="4">The sequence shown here is derived from an EMBL/GenBank/DDBJ whole genome shotgun (WGS) entry which is preliminary data.</text>
</comment>
<keyword evidence="1 2" id="KW-0238">DNA-binding</keyword>
<dbReference type="InterPro" id="IPR036388">
    <property type="entry name" value="WH-like_DNA-bd_sf"/>
</dbReference>
<dbReference type="EMBL" id="QWFX01000014">
    <property type="protein sequence ID" value="RIJ27210.1"/>
    <property type="molecule type" value="Genomic_DNA"/>
</dbReference>
<dbReference type="PROSITE" id="PS51755">
    <property type="entry name" value="OMPR_PHOB"/>
    <property type="match status" value="1"/>
</dbReference>
<feature type="domain" description="OmpR/PhoB-type" evidence="3">
    <location>
        <begin position="2"/>
        <end position="115"/>
    </location>
</feature>
<dbReference type="SMART" id="SM00862">
    <property type="entry name" value="Trans_reg_C"/>
    <property type="match status" value="1"/>
</dbReference>
<gene>
    <name evidence="4" type="ORF">D1223_15405</name>
</gene>
<evidence type="ECO:0000313" key="4">
    <source>
        <dbReference type="EMBL" id="RIJ27210.1"/>
    </source>
</evidence>
<evidence type="ECO:0000259" key="3">
    <source>
        <dbReference type="PROSITE" id="PS51755"/>
    </source>
</evidence>
<evidence type="ECO:0000256" key="2">
    <source>
        <dbReference type="PROSITE-ProRule" id="PRU01091"/>
    </source>
</evidence>
<keyword evidence="5" id="KW-1185">Reference proteome</keyword>